<accession>A0A8H3AA61</accession>
<dbReference type="InterPro" id="IPR002213">
    <property type="entry name" value="UDP_glucos_trans"/>
</dbReference>
<proteinExistence type="inferred from homology"/>
<evidence type="ECO:0000313" key="4">
    <source>
        <dbReference type="Proteomes" id="UP000663846"/>
    </source>
</evidence>
<dbReference type="CDD" id="cd03784">
    <property type="entry name" value="GT1_Gtf-like"/>
    <property type="match status" value="1"/>
</dbReference>
<dbReference type="Proteomes" id="UP000663846">
    <property type="component" value="Unassembled WGS sequence"/>
</dbReference>
<comment type="caution">
    <text evidence="3">The sequence shown here is derived from an EMBL/GenBank/DDBJ whole genome shotgun (WGS) entry which is preliminary data.</text>
</comment>
<evidence type="ECO:0000313" key="3">
    <source>
        <dbReference type="EMBL" id="CAE6404137.1"/>
    </source>
</evidence>
<dbReference type="GO" id="GO:0035251">
    <property type="term" value="F:UDP-glucosyltransferase activity"/>
    <property type="evidence" value="ECO:0007669"/>
    <property type="project" value="TreeGrafter"/>
</dbReference>
<dbReference type="AlphaFoldDB" id="A0A8H3AA61"/>
<keyword evidence="2" id="KW-0808">Transferase</keyword>
<organism evidence="3 4">
    <name type="scientific">Rhizoctonia solani</name>
    <dbReference type="NCBI Taxonomy" id="456999"/>
    <lineage>
        <taxon>Eukaryota</taxon>
        <taxon>Fungi</taxon>
        <taxon>Dikarya</taxon>
        <taxon>Basidiomycota</taxon>
        <taxon>Agaricomycotina</taxon>
        <taxon>Agaricomycetes</taxon>
        <taxon>Cantharellales</taxon>
        <taxon>Ceratobasidiaceae</taxon>
        <taxon>Rhizoctonia</taxon>
    </lineage>
</organism>
<evidence type="ECO:0008006" key="5">
    <source>
        <dbReference type="Google" id="ProtNLM"/>
    </source>
</evidence>
<comment type="similarity">
    <text evidence="1">Belongs to the UDP-glycosyltransferase family.</text>
</comment>
<dbReference type="EMBL" id="CAJMWS010000306">
    <property type="protein sequence ID" value="CAE6404137.1"/>
    <property type="molecule type" value="Genomic_DNA"/>
</dbReference>
<evidence type="ECO:0000256" key="1">
    <source>
        <dbReference type="ARBA" id="ARBA00009995"/>
    </source>
</evidence>
<reference evidence="3" key="1">
    <citation type="submission" date="2021-01" db="EMBL/GenBank/DDBJ databases">
        <authorList>
            <person name="Kaushik A."/>
        </authorList>
    </citation>
    <scope>NUCLEOTIDE SEQUENCE</scope>
    <source>
        <strain evidence="3">AG1-1C</strain>
    </source>
</reference>
<dbReference type="PANTHER" id="PTHR48047">
    <property type="entry name" value="GLYCOSYLTRANSFERASE"/>
    <property type="match status" value="1"/>
</dbReference>
<dbReference type="SUPFAM" id="SSF53756">
    <property type="entry name" value="UDP-Glycosyltransferase/glycogen phosphorylase"/>
    <property type="match status" value="1"/>
</dbReference>
<protein>
    <recommendedName>
        <fullName evidence="5">UDP-glycosyltransferase 74C1</fullName>
    </recommendedName>
</protein>
<name>A0A8H3AA61_9AGAM</name>
<gene>
    <name evidence="3" type="ORF">RDB_LOCUS59574</name>
</gene>
<dbReference type="Gene3D" id="3.40.50.2000">
    <property type="entry name" value="Glycogen Phosphorylase B"/>
    <property type="match status" value="2"/>
</dbReference>
<sequence>MMVRMGVSLLCKIISRPHSPRSCKRYTQYWWPWRRYKFCPSSLQALPLSFQYLTLSFPHTMTSPLLKHVVFLPGPSWGHLRPGMKTALRMVEKFPNLFMSLFVYHTEVSKANQYLGGQPTKYSKRIRVVTASTEEAGPSLSADNMIGLLSHMEVCFKLWIASELQQPSAIQVEGHYLGAPSLVIEDLFNGGMSLECKDVHNIPVAGWWITPASSLMTITGHEETNNETAYDSLAQLDSQGEEDFFTKANKLYLQNVSDRLVSIPGLPAVYEWELMPQYIPFIPPFMTYLVPRVSNFLRHVEALVCCTTLEMEPICTTSLSTAFKHPIKPFFIGPAVDLSTPHQSDPNSPVTQFLDRAYAEKGARSVVYVAFGTGFFPLPESMSHLIAAVDEVTKAGFRFIFALSSANAKVDQLWMNAHVEAGNAIFPEWTNQTGVLEHPAIHYFLSHGGWNSSTEALVRGVPMIFWPFTGDQPTNAIQIAAVHDCGFELLQVRTGPAKSKAYRNGTEVRIIGTDDAVREEMKRIMELSKGPRGAHQRVNSRMLGRVIAGSLTQEGSGEVGLAEFGNALGLVR</sequence>
<dbReference type="PANTHER" id="PTHR48047:SF215">
    <property type="entry name" value="GLYCOSYLTRANSFERASE"/>
    <property type="match status" value="1"/>
</dbReference>
<dbReference type="Pfam" id="PF00201">
    <property type="entry name" value="UDPGT"/>
    <property type="match status" value="1"/>
</dbReference>
<evidence type="ECO:0000256" key="2">
    <source>
        <dbReference type="ARBA" id="ARBA00022679"/>
    </source>
</evidence>